<evidence type="ECO:0000256" key="6">
    <source>
        <dbReference type="ARBA" id="ARBA00023136"/>
    </source>
</evidence>
<keyword evidence="9" id="KW-1185">Reference proteome</keyword>
<organism evidence="8 9">
    <name type="scientific">Paragemmobacter amnigenus</name>
    <dbReference type="NCBI Taxonomy" id="2852097"/>
    <lineage>
        <taxon>Bacteria</taxon>
        <taxon>Pseudomonadati</taxon>
        <taxon>Pseudomonadota</taxon>
        <taxon>Alphaproteobacteria</taxon>
        <taxon>Rhodobacterales</taxon>
        <taxon>Paracoccaceae</taxon>
        <taxon>Paragemmobacter</taxon>
    </lineage>
</organism>
<feature type="domain" description="ABC transporter" evidence="7">
    <location>
        <begin position="43"/>
        <end position="249"/>
    </location>
</feature>
<keyword evidence="3" id="KW-0201">Cytochrome c-type biogenesis</keyword>
<keyword evidence="5" id="KW-1278">Translocase</keyword>
<evidence type="ECO:0000256" key="3">
    <source>
        <dbReference type="ARBA" id="ARBA00022748"/>
    </source>
</evidence>
<dbReference type="InterPro" id="IPR027417">
    <property type="entry name" value="P-loop_NTPase"/>
</dbReference>
<name>A0ABS6J6V5_9RHOB</name>
<keyword evidence="1" id="KW-0813">Transport</keyword>
<dbReference type="GO" id="GO:0005524">
    <property type="term" value="F:ATP binding"/>
    <property type="evidence" value="ECO:0007669"/>
    <property type="project" value="UniProtKB-KW"/>
</dbReference>
<keyword evidence="2" id="KW-0547">Nucleotide-binding</keyword>
<dbReference type="Proteomes" id="UP000731907">
    <property type="component" value="Unassembled WGS sequence"/>
</dbReference>
<dbReference type="SUPFAM" id="SSF52540">
    <property type="entry name" value="P-loop containing nucleoside triphosphate hydrolases"/>
    <property type="match status" value="1"/>
</dbReference>
<dbReference type="PANTHER" id="PTHR43499">
    <property type="entry name" value="ABC TRANSPORTER I FAMILY MEMBER 1"/>
    <property type="match status" value="1"/>
</dbReference>
<dbReference type="Pfam" id="PF00005">
    <property type="entry name" value="ABC_tran"/>
    <property type="match status" value="1"/>
</dbReference>
<proteinExistence type="predicted"/>
<dbReference type="Gene3D" id="3.40.50.300">
    <property type="entry name" value="P-loop containing nucleotide triphosphate hydrolases"/>
    <property type="match status" value="1"/>
</dbReference>
<keyword evidence="6" id="KW-0472">Membrane</keyword>
<evidence type="ECO:0000256" key="2">
    <source>
        <dbReference type="ARBA" id="ARBA00022741"/>
    </source>
</evidence>
<keyword evidence="4 8" id="KW-0067">ATP-binding</keyword>
<dbReference type="PANTHER" id="PTHR43499:SF1">
    <property type="entry name" value="ABC TRANSPORTER I FAMILY MEMBER 1"/>
    <property type="match status" value="1"/>
</dbReference>
<dbReference type="NCBIfam" id="TIGR01189">
    <property type="entry name" value="ccmA"/>
    <property type="match status" value="1"/>
</dbReference>
<evidence type="ECO:0000259" key="7">
    <source>
        <dbReference type="PROSITE" id="PS50893"/>
    </source>
</evidence>
<reference evidence="8 9" key="1">
    <citation type="submission" date="2021-06" db="EMBL/GenBank/DDBJ databases">
        <title>Rhodobacteraceae bacterium strain HSP-20.</title>
        <authorList>
            <person name="Chen W.-M."/>
        </authorList>
    </citation>
    <scope>NUCLEOTIDE SEQUENCE [LARGE SCALE GENOMIC DNA]</scope>
    <source>
        <strain evidence="8 9">HSP-20</strain>
    </source>
</reference>
<protein>
    <submittedName>
        <fullName evidence="8">Heme ABC exporter ATP-binding protein CcmA</fullName>
    </submittedName>
</protein>
<evidence type="ECO:0000256" key="4">
    <source>
        <dbReference type="ARBA" id="ARBA00022840"/>
    </source>
</evidence>
<comment type="caution">
    <text evidence="8">The sequence shown here is derived from an EMBL/GenBank/DDBJ whole genome shotgun (WGS) entry which is preliminary data.</text>
</comment>
<evidence type="ECO:0000256" key="1">
    <source>
        <dbReference type="ARBA" id="ARBA00022448"/>
    </source>
</evidence>
<gene>
    <name evidence="8" type="primary">ccmA</name>
    <name evidence="8" type="ORF">GU927_016695</name>
</gene>
<dbReference type="InterPro" id="IPR017871">
    <property type="entry name" value="ABC_transporter-like_CS"/>
</dbReference>
<dbReference type="InterPro" id="IPR003439">
    <property type="entry name" value="ABC_transporter-like_ATP-bd"/>
</dbReference>
<dbReference type="EMBL" id="JAAATX020000012">
    <property type="protein sequence ID" value="MBU9699486.1"/>
    <property type="molecule type" value="Genomic_DNA"/>
</dbReference>
<dbReference type="InterPro" id="IPR005895">
    <property type="entry name" value="ABC_transptr_haem_export_CcmA"/>
</dbReference>
<accession>A0ABS6J6V5</accession>
<sequence length="249" mass="26168">MCCWARGGGSRRRCCRWAGRDVAARAKILENFCKFLRRNLEVLSVEGLAVARGGIAVLEGVTFRLAAGRALILRGPNGVGKTTLLRTIAGLQPALEGSVSVPAEAMAYAAHADGLKAALTVEENLRFWAAIHGTREVEQALAGMDLLALRDRRAANLSAGQKRRLGLARLLVTGRAVWLLDEPTVSLDAASVALFAGVVRGHLAGGGAVLAATHIDLGLAEAEVLDLSPFRAKAPAAGGRRGDFDEAFA</sequence>
<evidence type="ECO:0000313" key="9">
    <source>
        <dbReference type="Proteomes" id="UP000731907"/>
    </source>
</evidence>
<dbReference type="PROSITE" id="PS00211">
    <property type="entry name" value="ABC_TRANSPORTER_1"/>
    <property type="match status" value="1"/>
</dbReference>
<dbReference type="SMART" id="SM00382">
    <property type="entry name" value="AAA"/>
    <property type="match status" value="1"/>
</dbReference>
<evidence type="ECO:0000256" key="5">
    <source>
        <dbReference type="ARBA" id="ARBA00022967"/>
    </source>
</evidence>
<evidence type="ECO:0000313" key="8">
    <source>
        <dbReference type="EMBL" id="MBU9699486.1"/>
    </source>
</evidence>
<dbReference type="PROSITE" id="PS50893">
    <property type="entry name" value="ABC_TRANSPORTER_2"/>
    <property type="match status" value="1"/>
</dbReference>
<dbReference type="InterPro" id="IPR003593">
    <property type="entry name" value="AAA+_ATPase"/>
</dbReference>